<evidence type="ECO:0008006" key="4">
    <source>
        <dbReference type="Google" id="ProtNLM"/>
    </source>
</evidence>
<dbReference type="Proteomes" id="UP000199501">
    <property type="component" value="Unassembled WGS sequence"/>
</dbReference>
<proteinExistence type="predicted"/>
<reference evidence="3" key="1">
    <citation type="submission" date="2016-10" db="EMBL/GenBank/DDBJ databases">
        <authorList>
            <person name="Varghese N."/>
            <person name="Submissions S."/>
        </authorList>
    </citation>
    <scope>NUCLEOTIDE SEQUENCE [LARGE SCALE GENOMIC DNA]</scope>
    <source>
        <strain evidence="3">IBRC-M 10403</strain>
    </source>
</reference>
<evidence type="ECO:0000313" key="2">
    <source>
        <dbReference type="EMBL" id="SDD01464.1"/>
    </source>
</evidence>
<keyword evidence="1" id="KW-0732">Signal</keyword>
<organism evidence="2 3">
    <name type="scientific">Actinokineospora iranica</name>
    <dbReference type="NCBI Taxonomy" id="1271860"/>
    <lineage>
        <taxon>Bacteria</taxon>
        <taxon>Bacillati</taxon>
        <taxon>Actinomycetota</taxon>
        <taxon>Actinomycetes</taxon>
        <taxon>Pseudonocardiales</taxon>
        <taxon>Pseudonocardiaceae</taxon>
        <taxon>Actinokineospora</taxon>
    </lineage>
</organism>
<feature type="chain" id="PRO_5038901431" description="Spore-associated protein A" evidence="1">
    <location>
        <begin position="31"/>
        <end position="154"/>
    </location>
</feature>
<accession>A0A1G6RAX8</accession>
<evidence type="ECO:0000256" key="1">
    <source>
        <dbReference type="SAM" id="SignalP"/>
    </source>
</evidence>
<name>A0A1G6RAX8_9PSEU</name>
<evidence type="ECO:0000313" key="3">
    <source>
        <dbReference type="Proteomes" id="UP000199501"/>
    </source>
</evidence>
<dbReference type="AlphaFoldDB" id="A0A1G6RAX8"/>
<dbReference type="OrthoDB" id="4239053at2"/>
<feature type="signal peptide" evidence="1">
    <location>
        <begin position="1"/>
        <end position="30"/>
    </location>
</feature>
<dbReference type="RefSeq" id="WP_091450666.1">
    <property type="nucleotide sequence ID" value="NZ_FMZZ01000006.1"/>
</dbReference>
<protein>
    <recommendedName>
        <fullName evidence="4">Spore-associated protein A</fullName>
    </recommendedName>
</protein>
<gene>
    <name evidence="2" type="ORF">SAMN05216174_106239</name>
</gene>
<dbReference type="EMBL" id="FMZZ01000006">
    <property type="protein sequence ID" value="SDD01464.1"/>
    <property type="molecule type" value="Genomic_DNA"/>
</dbReference>
<keyword evidence="3" id="KW-1185">Reference proteome</keyword>
<sequence>MRIIRSVLTLVMALVAFGGITAVSALPAQASTAAISCSGSVTDRFAHPSGLGELVIYYNSTNGGTNSACFYHRGAAAGVAAPTYVIIHRCAETSGEGGPCTIRATGGPDSGNFSSYAGPVGVTGTANYCVAAYGHIDWRGTRYALNSGRQGCPN</sequence>